<evidence type="ECO:0000259" key="2">
    <source>
        <dbReference type="Pfam" id="PF00345"/>
    </source>
</evidence>
<comment type="caution">
    <text evidence="3">The sequence shown here is derived from an EMBL/GenBank/DDBJ whole genome shotgun (WGS) entry which is preliminary data.</text>
</comment>
<dbReference type="Gene3D" id="2.60.40.10">
    <property type="entry name" value="Immunoglobulins"/>
    <property type="match status" value="1"/>
</dbReference>
<evidence type="ECO:0000313" key="3">
    <source>
        <dbReference type="EMBL" id="MBT2133028.1"/>
    </source>
</evidence>
<dbReference type="InterPro" id="IPR016147">
    <property type="entry name" value="Pili_assmbl_chaperone_N"/>
</dbReference>
<feature type="signal peptide" evidence="1">
    <location>
        <begin position="1"/>
        <end position="26"/>
    </location>
</feature>
<dbReference type="PANTHER" id="PTHR30251">
    <property type="entry name" value="PILUS ASSEMBLY CHAPERONE"/>
    <property type="match status" value="1"/>
</dbReference>
<keyword evidence="4" id="KW-1185">Reference proteome</keyword>
<dbReference type="InterPro" id="IPR013783">
    <property type="entry name" value="Ig-like_fold"/>
</dbReference>
<evidence type="ECO:0000313" key="4">
    <source>
        <dbReference type="Proteomes" id="UP000811255"/>
    </source>
</evidence>
<sequence>MNRKMRSLALGLAAMASLVAPITAEAMTVQPVVIDLATAGRAMSEVIIVENTFDRPLAVELTMQSLELTEDGVHATGQDTQELAVFPPQAVIQPGERQNFRVQYVGDPVLAKSKHFYVTVSQLPVQTDEGGANIQLLYNFQVLVSVAPGDAQPSITISSAEIGRNAEGQPVPVIVASNSSVAHGYLSRGRLEIVQRSAAGQELFRKELTGPQIQQSLGYGLIGGMQSRRVVLPEPLPSADGTVTVRYTPDA</sequence>
<proteinExistence type="predicted"/>
<dbReference type="Pfam" id="PF00345">
    <property type="entry name" value="PapD_N"/>
    <property type="match status" value="1"/>
</dbReference>
<dbReference type="InterPro" id="IPR008962">
    <property type="entry name" value="PapD-like_sf"/>
</dbReference>
<dbReference type="SUPFAM" id="SSF49354">
    <property type="entry name" value="PapD-like"/>
    <property type="match status" value="1"/>
</dbReference>
<reference evidence="3 4" key="1">
    <citation type="submission" date="2021-05" db="EMBL/GenBank/DDBJ databases">
        <title>Croceibacterium sp. LX-88 genome sequence.</title>
        <authorList>
            <person name="Luo X."/>
        </authorList>
    </citation>
    <scope>NUCLEOTIDE SEQUENCE [LARGE SCALE GENOMIC DNA]</scope>
    <source>
        <strain evidence="3 4">LX-88</strain>
    </source>
</reference>
<name>A0ABS5VZS4_9SPHN</name>
<feature type="domain" description="Pili assembly chaperone N-terminal" evidence="2">
    <location>
        <begin position="42"/>
        <end position="141"/>
    </location>
</feature>
<evidence type="ECO:0000256" key="1">
    <source>
        <dbReference type="SAM" id="SignalP"/>
    </source>
</evidence>
<feature type="chain" id="PRO_5046662878" evidence="1">
    <location>
        <begin position="27"/>
        <end position="251"/>
    </location>
</feature>
<organism evidence="3 4">
    <name type="scientific">Croceibacterium selenioxidans</name>
    <dbReference type="NCBI Taxonomy" id="2838833"/>
    <lineage>
        <taxon>Bacteria</taxon>
        <taxon>Pseudomonadati</taxon>
        <taxon>Pseudomonadota</taxon>
        <taxon>Alphaproteobacteria</taxon>
        <taxon>Sphingomonadales</taxon>
        <taxon>Erythrobacteraceae</taxon>
        <taxon>Croceibacterium</taxon>
    </lineage>
</organism>
<keyword evidence="1" id="KW-0732">Signal</keyword>
<dbReference type="Proteomes" id="UP000811255">
    <property type="component" value="Unassembled WGS sequence"/>
</dbReference>
<dbReference type="PANTHER" id="PTHR30251:SF4">
    <property type="entry name" value="SLR1668 PROTEIN"/>
    <property type="match status" value="1"/>
</dbReference>
<dbReference type="EMBL" id="JAHFVK010000001">
    <property type="protein sequence ID" value="MBT2133028.1"/>
    <property type="molecule type" value="Genomic_DNA"/>
</dbReference>
<protein>
    <submittedName>
        <fullName evidence="3">Fimbria/pilus periplasmic chaperone</fullName>
    </submittedName>
</protein>
<gene>
    <name evidence="3" type="ORF">KK137_01670</name>
</gene>
<dbReference type="InterPro" id="IPR050643">
    <property type="entry name" value="Periplasmic_pilus_chap"/>
</dbReference>
<accession>A0ABS5VZS4</accession>